<reference evidence="3 4" key="1">
    <citation type="submission" date="2019-03" db="EMBL/GenBank/DDBJ databases">
        <title>Arthrobacter sp. nov., an bacterium isolated from biocrust in Mu Us Desert.</title>
        <authorList>
            <person name="Lixiong L."/>
        </authorList>
    </citation>
    <scope>NUCLEOTIDE SEQUENCE [LARGE SCALE GENOMIC DNA]</scope>
    <source>
        <strain evidence="3 4">SLN-3</strain>
    </source>
</reference>
<proteinExistence type="predicted"/>
<dbReference type="AlphaFoldDB" id="A0A4R5U010"/>
<organism evidence="3 4">
    <name type="scientific">Arthrobacter crusticola</name>
    <dbReference type="NCBI Taxonomy" id="2547960"/>
    <lineage>
        <taxon>Bacteria</taxon>
        <taxon>Bacillati</taxon>
        <taxon>Actinomycetota</taxon>
        <taxon>Actinomycetes</taxon>
        <taxon>Micrococcales</taxon>
        <taxon>Micrococcaceae</taxon>
        <taxon>Arthrobacter</taxon>
    </lineage>
</organism>
<feature type="region of interest" description="Disordered" evidence="1">
    <location>
        <begin position="99"/>
        <end position="218"/>
    </location>
</feature>
<sequence>MMLSIRRAVSRPVLVAAVAGALALAGCGAPGALDAEAARELQASVREIAGLTAAGNRQAALDRAGALRQEVEAAAADGAMSEDRAALISARIDAVVASLEETGEEPTPSASTTPPAGTGPAPATSAAPPAPVVPAPVEPAPVEPSPAAPEPETEAPEPGQPAPEEPTPEEPKPAEPTSEEPNDPEDPGKGNEKDDKDDAGKGNDDRGKGKPEGSKKDG</sequence>
<evidence type="ECO:0000256" key="1">
    <source>
        <dbReference type="SAM" id="MobiDB-lite"/>
    </source>
</evidence>
<evidence type="ECO:0008006" key="5">
    <source>
        <dbReference type="Google" id="ProtNLM"/>
    </source>
</evidence>
<evidence type="ECO:0000313" key="4">
    <source>
        <dbReference type="Proteomes" id="UP000295411"/>
    </source>
</evidence>
<comment type="caution">
    <text evidence="3">The sequence shown here is derived from an EMBL/GenBank/DDBJ whole genome shotgun (WGS) entry which is preliminary data.</text>
</comment>
<feature type="compositionally biased region" description="Basic and acidic residues" evidence="1">
    <location>
        <begin position="186"/>
        <end position="218"/>
    </location>
</feature>
<dbReference type="Proteomes" id="UP000295411">
    <property type="component" value="Unassembled WGS sequence"/>
</dbReference>
<gene>
    <name evidence="3" type="ORF">E2F48_06715</name>
</gene>
<protein>
    <recommendedName>
        <fullName evidence="5">Mucin-associated surface protein</fullName>
    </recommendedName>
</protein>
<dbReference type="RefSeq" id="WP_133403203.1">
    <property type="nucleotide sequence ID" value="NZ_SMTK01000002.1"/>
</dbReference>
<keyword evidence="4" id="KW-1185">Reference proteome</keyword>
<dbReference type="EMBL" id="SMTK01000002">
    <property type="protein sequence ID" value="TDK26850.1"/>
    <property type="molecule type" value="Genomic_DNA"/>
</dbReference>
<feature type="signal peptide" evidence="2">
    <location>
        <begin position="1"/>
        <end position="25"/>
    </location>
</feature>
<keyword evidence="2" id="KW-0732">Signal</keyword>
<evidence type="ECO:0000313" key="3">
    <source>
        <dbReference type="EMBL" id="TDK26850.1"/>
    </source>
</evidence>
<feature type="compositionally biased region" description="Low complexity" evidence="1">
    <location>
        <begin position="105"/>
        <end position="127"/>
    </location>
</feature>
<accession>A0A4R5U010</accession>
<evidence type="ECO:0000256" key="2">
    <source>
        <dbReference type="SAM" id="SignalP"/>
    </source>
</evidence>
<name>A0A4R5U010_9MICC</name>
<dbReference type="OrthoDB" id="4955321at2"/>
<feature type="compositionally biased region" description="Pro residues" evidence="1">
    <location>
        <begin position="128"/>
        <end position="149"/>
    </location>
</feature>
<feature type="chain" id="PRO_5038524032" description="Mucin-associated surface protein" evidence="2">
    <location>
        <begin position="26"/>
        <end position="218"/>
    </location>
</feature>
<dbReference type="PROSITE" id="PS51257">
    <property type="entry name" value="PROKAR_LIPOPROTEIN"/>
    <property type="match status" value="1"/>
</dbReference>